<gene>
    <name evidence="1" type="ORF">Q8A57_08360</name>
</gene>
<dbReference type="PANTHER" id="PTHR37315:SF1">
    <property type="entry name" value="UPF0311 PROTEIN BLR7842"/>
    <property type="match status" value="1"/>
</dbReference>
<evidence type="ECO:0000313" key="2">
    <source>
        <dbReference type="Proteomes" id="UP001178354"/>
    </source>
</evidence>
<organism evidence="1 2">
    <name type="scientific">Porticoccus litoralis</name>
    <dbReference type="NCBI Taxonomy" id="434086"/>
    <lineage>
        <taxon>Bacteria</taxon>
        <taxon>Pseudomonadati</taxon>
        <taxon>Pseudomonadota</taxon>
        <taxon>Gammaproteobacteria</taxon>
        <taxon>Cellvibrionales</taxon>
        <taxon>Porticoccaceae</taxon>
        <taxon>Porticoccus</taxon>
    </lineage>
</organism>
<dbReference type="Proteomes" id="UP001178354">
    <property type="component" value="Unassembled WGS sequence"/>
</dbReference>
<proteinExistence type="predicted"/>
<keyword evidence="2" id="KW-1185">Reference proteome</keyword>
<dbReference type="InterPro" id="IPR020915">
    <property type="entry name" value="UPF0311"/>
</dbReference>
<accession>A0AAW8B8Q6</accession>
<comment type="caution">
    <text evidence="1">The sequence shown here is derived from an EMBL/GenBank/DDBJ whole genome shotgun (WGS) entry which is preliminary data.</text>
</comment>
<reference evidence="1" key="2">
    <citation type="submission" date="2023-08" db="EMBL/GenBank/DDBJ databases">
        <authorList>
            <person name="Luo J."/>
        </authorList>
    </citation>
    <scope>NUCLEOTIDE SEQUENCE</scope>
    <source>
        <strain evidence="1">DSM 25064</strain>
    </source>
</reference>
<dbReference type="PANTHER" id="PTHR37315">
    <property type="entry name" value="UPF0311 PROTEIN BLR7842"/>
    <property type="match status" value="1"/>
</dbReference>
<reference evidence="1" key="1">
    <citation type="journal article" date="2010" name="Int. J. Syst. Evol. Microbiol.">
        <title>Porticoccus litoralis gen. nov., sp. nov., a gammaproteobacterium isolated from the Yellow Sea.</title>
        <authorList>
            <person name="Oh H.M."/>
            <person name="Kim H."/>
            <person name="Kim K.M."/>
            <person name="Min G.S."/>
            <person name="Cho J.C."/>
        </authorList>
    </citation>
    <scope>NUCLEOTIDE SEQUENCE</scope>
    <source>
        <strain evidence="1">DSM 25064</strain>
    </source>
</reference>
<evidence type="ECO:0000313" key="1">
    <source>
        <dbReference type="EMBL" id="MDP1520978.1"/>
    </source>
</evidence>
<dbReference type="Pfam" id="PF11578">
    <property type="entry name" value="DUF3237"/>
    <property type="match status" value="1"/>
</dbReference>
<name>A0AAW8B8Q6_9GAMM</name>
<dbReference type="EMBL" id="JAUUUU010000004">
    <property type="protein sequence ID" value="MDP1520978.1"/>
    <property type="molecule type" value="Genomic_DNA"/>
</dbReference>
<dbReference type="RefSeq" id="WP_305170584.1">
    <property type="nucleotide sequence ID" value="NZ_JAUUUU010000004.1"/>
</dbReference>
<dbReference type="Gene3D" id="2.40.160.20">
    <property type="match status" value="1"/>
</dbReference>
<dbReference type="AlphaFoldDB" id="A0AAW8B8Q6"/>
<sequence length="163" mass="18126">MAATEGQLPSTQITTEYLMSYVAPLDPPVPIDDSLLIVNVRPGGWVKGPKIDGQFVAPGADWLRIMPSGAMRLDVRGLIETDDGAHIYISYNGIIKSTPEVMERLNNGDVLTDRDIPYFIAAPTFQTASEQYGWLNDIQTINKMTEIQFGPEGYVKYDVFLVR</sequence>
<protein>
    <submittedName>
        <fullName evidence="1">DUF3237 domain-containing protein</fullName>
    </submittedName>
</protein>